<dbReference type="InterPro" id="IPR026762">
    <property type="entry name" value="Ska2"/>
</dbReference>
<evidence type="ECO:0000256" key="8">
    <source>
        <dbReference type="ARBA" id="ARBA00022776"/>
    </source>
</evidence>
<evidence type="ECO:0000256" key="12">
    <source>
        <dbReference type="ARBA" id="ARBA00023328"/>
    </source>
</evidence>
<dbReference type="Proteomes" id="UP000789570">
    <property type="component" value="Unassembled WGS sequence"/>
</dbReference>
<keyword evidence="7" id="KW-0493">Microtubule</keyword>
<keyword evidence="9" id="KW-0995">Kinetochore</keyword>
<keyword evidence="8" id="KW-0498">Mitosis</keyword>
<evidence type="ECO:0000256" key="11">
    <source>
        <dbReference type="ARBA" id="ARBA00023306"/>
    </source>
</evidence>
<feature type="domain" description="Ska2 N-terminal" evidence="14">
    <location>
        <begin position="4"/>
        <end position="107"/>
    </location>
</feature>
<comment type="caution">
    <text evidence="15">The sequence shown here is derived from an EMBL/GenBank/DDBJ whole genome shotgun (WGS) entry which is preliminary data.</text>
</comment>
<comment type="similarity">
    <text evidence="3">Belongs to the SKA2 family.</text>
</comment>
<evidence type="ECO:0000256" key="13">
    <source>
        <dbReference type="ARBA" id="ARBA00029651"/>
    </source>
</evidence>
<evidence type="ECO:0000259" key="14">
    <source>
        <dbReference type="Pfam" id="PF16740"/>
    </source>
</evidence>
<keyword evidence="4" id="KW-0158">Chromosome</keyword>
<evidence type="ECO:0000313" key="15">
    <source>
        <dbReference type="EMBL" id="CAG8463248.1"/>
    </source>
</evidence>
<evidence type="ECO:0000256" key="5">
    <source>
        <dbReference type="ARBA" id="ARBA00022490"/>
    </source>
</evidence>
<dbReference type="InterPro" id="IPR042091">
    <property type="entry name" value="Ska2_N"/>
</dbReference>
<reference evidence="15" key="1">
    <citation type="submission" date="2021-06" db="EMBL/GenBank/DDBJ databases">
        <authorList>
            <person name="Kallberg Y."/>
            <person name="Tangrot J."/>
            <person name="Rosling A."/>
        </authorList>
    </citation>
    <scope>NUCLEOTIDE SEQUENCE</scope>
    <source>
        <strain evidence="15">UK204</strain>
    </source>
</reference>
<proteinExistence type="inferred from homology"/>
<sequence>MNTTIRGLQLEFEKASTELDFIETKVKLEFVRKYEIERHAPINPYKALSKMKKLTKDLELLRIESDRVIVAKQEFIRDMNNLIAVNMEMYDKIRRQVGLQPDLKTESALNNYNLAANSWKEDMNDYKKTGVGMILGYFIRKSDSNMITLEYQAFAKSFYKLEDYKAAIVG</sequence>
<gene>
    <name evidence="15" type="ORF">FCALED_LOCUS1852</name>
</gene>
<dbReference type="OrthoDB" id="193920at2759"/>
<dbReference type="PANTHER" id="PTHR32017:SF3">
    <property type="entry name" value="SPINDLE AND KINETOCHORE-ASSOCIATED PROTEIN 2"/>
    <property type="match status" value="1"/>
</dbReference>
<keyword evidence="11" id="KW-0131">Cell cycle</keyword>
<evidence type="ECO:0000256" key="7">
    <source>
        <dbReference type="ARBA" id="ARBA00022701"/>
    </source>
</evidence>
<keyword evidence="5" id="KW-0963">Cytoplasm</keyword>
<organism evidence="15 16">
    <name type="scientific">Funneliformis caledonium</name>
    <dbReference type="NCBI Taxonomy" id="1117310"/>
    <lineage>
        <taxon>Eukaryota</taxon>
        <taxon>Fungi</taxon>
        <taxon>Fungi incertae sedis</taxon>
        <taxon>Mucoromycota</taxon>
        <taxon>Glomeromycotina</taxon>
        <taxon>Glomeromycetes</taxon>
        <taxon>Glomerales</taxon>
        <taxon>Glomeraceae</taxon>
        <taxon>Funneliformis</taxon>
    </lineage>
</organism>
<dbReference type="AlphaFoldDB" id="A0A9N8Z3H2"/>
<dbReference type="Gene3D" id="6.10.250.1380">
    <property type="match status" value="1"/>
</dbReference>
<comment type="subcellular location">
    <subcellularLocation>
        <location evidence="2">Chromosome</location>
        <location evidence="2">Centromere</location>
        <location evidence="2">Kinetochore</location>
    </subcellularLocation>
    <subcellularLocation>
        <location evidence="1">Cytoplasm</location>
        <location evidence="1">Cytoskeleton</location>
        <location evidence="1">Spindle</location>
    </subcellularLocation>
</comment>
<keyword evidence="6" id="KW-0132">Cell division</keyword>
<evidence type="ECO:0000256" key="3">
    <source>
        <dbReference type="ARBA" id="ARBA00010684"/>
    </source>
</evidence>
<protein>
    <recommendedName>
        <fullName evidence="13">Protein FAM33A</fullName>
    </recommendedName>
</protein>
<name>A0A9N8Z3H2_9GLOM</name>
<accession>A0A9N8Z3H2</accession>
<evidence type="ECO:0000256" key="6">
    <source>
        <dbReference type="ARBA" id="ARBA00022618"/>
    </source>
</evidence>
<evidence type="ECO:0000313" key="16">
    <source>
        <dbReference type="Proteomes" id="UP000789570"/>
    </source>
</evidence>
<evidence type="ECO:0000256" key="1">
    <source>
        <dbReference type="ARBA" id="ARBA00004186"/>
    </source>
</evidence>
<dbReference type="PANTHER" id="PTHR32017">
    <property type="entry name" value="SPINDLE AND KINETOCHORE-ASSOCIATED PROTEIN 2"/>
    <property type="match status" value="1"/>
</dbReference>
<keyword evidence="10" id="KW-0206">Cytoskeleton</keyword>
<dbReference type="GO" id="GO:0005876">
    <property type="term" value="C:spindle microtubule"/>
    <property type="evidence" value="ECO:0007669"/>
    <property type="project" value="InterPro"/>
</dbReference>
<evidence type="ECO:0000256" key="9">
    <source>
        <dbReference type="ARBA" id="ARBA00022838"/>
    </source>
</evidence>
<dbReference type="GO" id="GO:0051301">
    <property type="term" value="P:cell division"/>
    <property type="evidence" value="ECO:0007669"/>
    <property type="project" value="UniProtKB-KW"/>
</dbReference>
<dbReference type="GO" id="GO:0000940">
    <property type="term" value="C:outer kinetochore"/>
    <property type="evidence" value="ECO:0007669"/>
    <property type="project" value="InterPro"/>
</dbReference>
<evidence type="ECO:0000256" key="2">
    <source>
        <dbReference type="ARBA" id="ARBA00004629"/>
    </source>
</evidence>
<dbReference type="EMBL" id="CAJVPQ010000255">
    <property type="protein sequence ID" value="CAG8463248.1"/>
    <property type="molecule type" value="Genomic_DNA"/>
</dbReference>
<evidence type="ECO:0000256" key="4">
    <source>
        <dbReference type="ARBA" id="ARBA00022454"/>
    </source>
</evidence>
<evidence type="ECO:0000256" key="10">
    <source>
        <dbReference type="ARBA" id="ARBA00023212"/>
    </source>
</evidence>
<dbReference type="Pfam" id="PF16740">
    <property type="entry name" value="SKA2"/>
    <property type="match status" value="1"/>
</dbReference>
<dbReference type="GO" id="GO:0000278">
    <property type="term" value="P:mitotic cell cycle"/>
    <property type="evidence" value="ECO:0007669"/>
    <property type="project" value="TreeGrafter"/>
</dbReference>
<dbReference type="GO" id="GO:0008017">
    <property type="term" value="F:microtubule binding"/>
    <property type="evidence" value="ECO:0007669"/>
    <property type="project" value="InterPro"/>
</dbReference>
<keyword evidence="16" id="KW-1185">Reference proteome</keyword>
<keyword evidence="12" id="KW-0137">Centromere</keyword>
<dbReference type="GO" id="GO:0007059">
    <property type="term" value="P:chromosome segregation"/>
    <property type="evidence" value="ECO:0007669"/>
    <property type="project" value="InterPro"/>
</dbReference>